<dbReference type="Gene3D" id="1.20.120.530">
    <property type="entry name" value="GntR ligand-binding domain-like"/>
    <property type="match status" value="1"/>
</dbReference>
<feature type="domain" description="HTH gntR-type" evidence="4">
    <location>
        <begin position="15"/>
        <end position="82"/>
    </location>
</feature>
<dbReference type="HOGENOM" id="CLU_017584_5_0_5"/>
<name>G9AJ86_SINF1</name>
<sequence>MNELSKLRATEDEHSMTSEEMHQVLFNAITEHSLPPGTKLREEELAEAFGVSRTRIRELLFRLNHLGVVDMPPRRIAMVAKPTKKNAREVFHARKIIETGIVSEAATRATKADIKRLQATLEKERIATETDDRSGAIRHSGDFHLQLCELIGNDTLTEILKGLVSRTSLVLAVFGPADGSSCDCDNHMHLLNAIAAHDKDAAVKALWQDLTEAEEALVFLDEPAVKPNLKALLSPHRAR</sequence>
<evidence type="ECO:0000313" key="6">
    <source>
        <dbReference type="Proteomes" id="UP000007735"/>
    </source>
</evidence>
<dbReference type="AlphaFoldDB" id="G9AJ86"/>
<proteinExistence type="predicted"/>
<dbReference type="InterPro" id="IPR036390">
    <property type="entry name" value="WH_DNA-bd_sf"/>
</dbReference>
<keyword evidence="2" id="KW-0238">DNA-binding</keyword>
<dbReference type="PANTHER" id="PTHR43537:SF53">
    <property type="entry name" value="HTH-TYPE TRANSCRIPTIONAL REPRESSOR NANR"/>
    <property type="match status" value="1"/>
</dbReference>
<dbReference type="SMART" id="SM00895">
    <property type="entry name" value="FCD"/>
    <property type="match status" value="1"/>
</dbReference>
<accession>G9AJ86</accession>
<keyword evidence="1" id="KW-0805">Transcription regulation</keyword>
<geneLocation type="plasmid" evidence="5 6">
    <name>pSfHH103e</name>
</geneLocation>
<protein>
    <submittedName>
        <fullName evidence="5">GntR-type transcriptional regulator</fullName>
    </submittedName>
</protein>
<dbReference type="InterPro" id="IPR036388">
    <property type="entry name" value="WH-like_DNA-bd_sf"/>
</dbReference>
<evidence type="ECO:0000313" key="5">
    <source>
        <dbReference type="EMBL" id="CCF01118.1"/>
    </source>
</evidence>
<reference evidence="5 6" key="1">
    <citation type="journal article" date="2012" name="J. Bacteriol.">
        <title>Genome sequence of the soybean symbiont Sinorhizobium fredii HH103.</title>
        <authorList>
            <person name="Weidner S."/>
            <person name="Becker A."/>
            <person name="Bonilla I."/>
            <person name="Jaenicke S."/>
            <person name="Lloret J."/>
            <person name="Margaret I."/>
            <person name="Puhler A."/>
            <person name="Ruiz-Sainz J.E."/>
            <person name="Schneiker-Bekel S."/>
            <person name="Szczepanowski R."/>
            <person name="Vinardell J.M."/>
            <person name="Zehner S."/>
            <person name="Gottfert M."/>
        </authorList>
    </citation>
    <scope>NUCLEOTIDE SEQUENCE [LARGE SCALE GENOMIC DNA]</scope>
    <source>
        <strain evidence="5 6">HH103</strain>
        <plasmid evidence="6">pSfHH103e</plasmid>
    </source>
</reference>
<dbReference type="InterPro" id="IPR008920">
    <property type="entry name" value="TF_FadR/GntR_C"/>
</dbReference>
<evidence type="ECO:0000256" key="2">
    <source>
        <dbReference type="ARBA" id="ARBA00023125"/>
    </source>
</evidence>
<dbReference type="SUPFAM" id="SSF46785">
    <property type="entry name" value="Winged helix' DNA-binding domain"/>
    <property type="match status" value="1"/>
</dbReference>
<dbReference type="Gene3D" id="1.10.10.10">
    <property type="entry name" value="Winged helix-like DNA-binding domain superfamily/Winged helix DNA-binding domain"/>
    <property type="match status" value="1"/>
</dbReference>
<evidence type="ECO:0000256" key="3">
    <source>
        <dbReference type="ARBA" id="ARBA00023163"/>
    </source>
</evidence>
<dbReference type="Pfam" id="PF00392">
    <property type="entry name" value="GntR"/>
    <property type="match status" value="1"/>
</dbReference>
<dbReference type="SUPFAM" id="SSF48008">
    <property type="entry name" value="GntR ligand-binding domain-like"/>
    <property type="match status" value="1"/>
</dbReference>
<dbReference type="PROSITE" id="PS50949">
    <property type="entry name" value="HTH_GNTR"/>
    <property type="match status" value="1"/>
</dbReference>
<dbReference type="GO" id="GO:0003677">
    <property type="term" value="F:DNA binding"/>
    <property type="evidence" value="ECO:0007669"/>
    <property type="project" value="UniProtKB-KW"/>
</dbReference>
<dbReference type="Proteomes" id="UP000007735">
    <property type="component" value="Plasmid pSfHH103e"/>
</dbReference>
<organism evidence="5 6">
    <name type="scientific">Sinorhizobium fredii (strain HH103)</name>
    <dbReference type="NCBI Taxonomy" id="1117943"/>
    <lineage>
        <taxon>Bacteria</taxon>
        <taxon>Pseudomonadati</taxon>
        <taxon>Pseudomonadota</taxon>
        <taxon>Alphaproteobacteria</taxon>
        <taxon>Hyphomicrobiales</taxon>
        <taxon>Rhizobiaceae</taxon>
        <taxon>Sinorhizobium/Ensifer group</taxon>
        <taxon>Sinorhizobium</taxon>
    </lineage>
</organism>
<dbReference type="Pfam" id="PF07729">
    <property type="entry name" value="FCD"/>
    <property type="match status" value="1"/>
</dbReference>
<evidence type="ECO:0000256" key="1">
    <source>
        <dbReference type="ARBA" id="ARBA00023015"/>
    </source>
</evidence>
<dbReference type="PATRIC" id="fig|380.5.peg.6198"/>
<dbReference type="RefSeq" id="WP_014332748.1">
    <property type="nucleotide sequence ID" value="NC_016815.1"/>
</dbReference>
<dbReference type="InterPro" id="IPR000524">
    <property type="entry name" value="Tscrpt_reg_HTH_GntR"/>
</dbReference>
<dbReference type="InterPro" id="IPR011711">
    <property type="entry name" value="GntR_C"/>
</dbReference>
<dbReference type="GO" id="GO:0003700">
    <property type="term" value="F:DNA-binding transcription factor activity"/>
    <property type="evidence" value="ECO:0007669"/>
    <property type="project" value="InterPro"/>
</dbReference>
<dbReference type="PANTHER" id="PTHR43537">
    <property type="entry name" value="TRANSCRIPTIONAL REGULATOR, GNTR FAMILY"/>
    <property type="match status" value="1"/>
</dbReference>
<dbReference type="SMART" id="SM00345">
    <property type="entry name" value="HTH_GNTR"/>
    <property type="match status" value="1"/>
</dbReference>
<evidence type="ECO:0000259" key="4">
    <source>
        <dbReference type="PROSITE" id="PS50949"/>
    </source>
</evidence>
<dbReference type="EMBL" id="HE616899">
    <property type="protein sequence ID" value="CCF01118.1"/>
    <property type="molecule type" value="Genomic_DNA"/>
</dbReference>
<gene>
    <name evidence="5" type="ordered locus">SFHH103_06660</name>
</gene>
<dbReference type="KEGG" id="sfh:SFHH103_06660"/>
<keyword evidence="5" id="KW-0614">Plasmid</keyword>
<keyword evidence="3" id="KW-0804">Transcription</keyword>